<keyword evidence="2" id="KW-0472">Membrane</keyword>
<evidence type="ECO:0000313" key="3">
    <source>
        <dbReference type="EMBL" id="KAK2139557.1"/>
    </source>
</evidence>
<reference evidence="3" key="1">
    <citation type="journal article" date="2023" name="Mol. Biol. Evol.">
        <title>Third-Generation Sequencing Reveals the Adaptive Role of the Epigenome in Three Deep-Sea Polychaetes.</title>
        <authorList>
            <person name="Perez M."/>
            <person name="Aroh O."/>
            <person name="Sun Y."/>
            <person name="Lan Y."/>
            <person name="Juniper S.K."/>
            <person name="Young C.R."/>
            <person name="Angers B."/>
            <person name="Qian P.Y."/>
        </authorList>
    </citation>
    <scope>NUCLEOTIDE SEQUENCE</scope>
    <source>
        <strain evidence="3">R07B-5</strain>
    </source>
</reference>
<sequence>MACIVLHNIAVKLRLPVPDEDDHPVDDDNDGNDGNNEGGVPTVTGRAKRDRLVQRYFSGYTHFPNHIMLLTYFIIIISVHLLNCRYGWH</sequence>
<evidence type="ECO:0000313" key="4">
    <source>
        <dbReference type="Proteomes" id="UP001209878"/>
    </source>
</evidence>
<gene>
    <name evidence="3" type="ORF">NP493_6341g00003</name>
</gene>
<evidence type="ECO:0000256" key="2">
    <source>
        <dbReference type="SAM" id="Phobius"/>
    </source>
</evidence>
<proteinExistence type="predicted"/>
<organism evidence="3 4">
    <name type="scientific">Ridgeia piscesae</name>
    <name type="common">Tubeworm</name>
    <dbReference type="NCBI Taxonomy" id="27915"/>
    <lineage>
        <taxon>Eukaryota</taxon>
        <taxon>Metazoa</taxon>
        <taxon>Spiralia</taxon>
        <taxon>Lophotrochozoa</taxon>
        <taxon>Annelida</taxon>
        <taxon>Polychaeta</taxon>
        <taxon>Sedentaria</taxon>
        <taxon>Canalipalpata</taxon>
        <taxon>Sabellida</taxon>
        <taxon>Siboglinidae</taxon>
        <taxon>Ridgeia</taxon>
    </lineage>
</organism>
<evidence type="ECO:0000256" key="1">
    <source>
        <dbReference type="SAM" id="MobiDB-lite"/>
    </source>
</evidence>
<keyword evidence="4" id="KW-1185">Reference proteome</keyword>
<comment type="caution">
    <text evidence="3">The sequence shown here is derived from an EMBL/GenBank/DDBJ whole genome shotgun (WGS) entry which is preliminary data.</text>
</comment>
<dbReference type="Proteomes" id="UP001209878">
    <property type="component" value="Unassembled WGS sequence"/>
</dbReference>
<protein>
    <submittedName>
        <fullName evidence="3">Uncharacterized protein</fullName>
    </submittedName>
</protein>
<dbReference type="AlphaFoldDB" id="A0AAD9IRA9"/>
<keyword evidence="2" id="KW-1133">Transmembrane helix</keyword>
<accession>A0AAD9IRA9</accession>
<dbReference type="EMBL" id="JAODUO010006327">
    <property type="protein sequence ID" value="KAK2139557.1"/>
    <property type="molecule type" value="Genomic_DNA"/>
</dbReference>
<feature type="compositionally biased region" description="Acidic residues" evidence="1">
    <location>
        <begin position="18"/>
        <end position="31"/>
    </location>
</feature>
<keyword evidence="2" id="KW-0812">Transmembrane</keyword>
<feature type="compositionally biased region" description="Low complexity" evidence="1">
    <location>
        <begin position="32"/>
        <end position="41"/>
    </location>
</feature>
<feature type="region of interest" description="Disordered" evidence="1">
    <location>
        <begin position="17"/>
        <end position="46"/>
    </location>
</feature>
<feature type="transmembrane region" description="Helical" evidence="2">
    <location>
        <begin position="67"/>
        <end position="88"/>
    </location>
</feature>
<name>A0AAD9IRA9_RIDPI</name>